<keyword evidence="6" id="KW-0653">Protein transport</keyword>
<dbReference type="InterPro" id="IPR040122">
    <property type="entry name" value="Importin_beta"/>
</dbReference>
<keyword evidence="3" id="KW-0813">Transport</keyword>
<reference evidence="11" key="2">
    <citation type="submission" date="2014-06" db="EMBL/GenBank/DDBJ databases">
        <title>The complete genome of Blastobotrys (Arxula) adeninivorans LS3 - a yeast of biotechnological interest.</title>
        <authorList>
            <person name="Kunze G."/>
            <person name="Gaillardin C."/>
            <person name="Czernicka M."/>
            <person name="Durrens P."/>
            <person name="Martin T."/>
            <person name="Boer E."/>
            <person name="Gabaldon T."/>
            <person name="Cruz J."/>
            <person name="Talla E."/>
            <person name="Marck C."/>
            <person name="Goffeau A."/>
            <person name="Barbe V."/>
            <person name="Baret P."/>
            <person name="Baronian K."/>
            <person name="Beier S."/>
            <person name="Bleykasten C."/>
            <person name="Bode R."/>
            <person name="Casaregola S."/>
            <person name="Despons L."/>
            <person name="Fairhead C."/>
            <person name="Giersberg M."/>
            <person name="Gierski P."/>
            <person name="Hahnel U."/>
            <person name="Hartmann A."/>
            <person name="Jankowska D."/>
            <person name="Jubin C."/>
            <person name="Jung P."/>
            <person name="Lafontaine I."/>
            <person name="Leh-Louis V."/>
            <person name="Lemaire M."/>
            <person name="Marcet-Houben M."/>
            <person name="Mascher M."/>
            <person name="Morel G."/>
            <person name="Richard G.-F."/>
            <person name="Riechen J."/>
            <person name="Sacerdot C."/>
            <person name="Sarkar A."/>
            <person name="Savel G."/>
            <person name="Schacherer J."/>
            <person name="Sherman D."/>
            <person name="Straub M.-L."/>
            <person name="Stein N."/>
            <person name="Thierry A."/>
            <person name="Trautwein-Schult A."/>
            <person name="Westhof E."/>
            <person name="Worch S."/>
            <person name="Dujon B."/>
            <person name="Souciet J.-L."/>
            <person name="Wincker P."/>
            <person name="Scholz U."/>
            <person name="Neuveglise N."/>
        </authorList>
    </citation>
    <scope>NUCLEOTIDE SEQUENCE</scope>
    <source>
        <strain evidence="11">LS3</strain>
    </source>
</reference>
<gene>
    <name evidence="11" type="ORF">GNLVRS02_ARAD1D16082g</name>
</gene>
<evidence type="ECO:0000256" key="7">
    <source>
        <dbReference type="ARBA" id="ARBA00023242"/>
    </source>
</evidence>
<dbReference type="GO" id="GO:0005737">
    <property type="term" value="C:cytoplasm"/>
    <property type="evidence" value="ECO:0007669"/>
    <property type="project" value="UniProtKB-SubCell"/>
</dbReference>
<evidence type="ECO:0000256" key="6">
    <source>
        <dbReference type="ARBA" id="ARBA00022927"/>
    </source>
</evidence>
<dbReference type="Pfam" id="PF25780">
    <property type="entry name" value="TPR_IPO5"/>
    <property type="match status" value="1"/>
</dbReference>
<evidence type="ECO:0000256" key="8">
    <source>
        <dbReference type="PROSITE-ProRule" id="PRU00103"/>
    </source>
</evidence>
<name>A0A060TEM6_BLAAD</name>
<proteinExistence type="predicted"/>
<dbReference type="PhylomeDB" id="A0A060TEM6"/>
<dbReference type="GO" id="GO:0031267">
    <property type="term" value="F:small GTPase binding"/>
    <property type="evidence" value="ECO:0007669"/>
    <property type="project" value="InterPro"/>
</dbReference>
<dbReference type="SUPFAM" id="SSF48371">
    <property type="entry name" value="ARM repeat"/>
    <property type="match status" value="1"/>
</dbReference>
<evidence type="ECO:0000259" key="10">
    <source>
        <dbReference type="PROSITE" id="PS50166"/>
    </source>
</evidence>
<dbReference type="AlphaFoldDB" id="A0A060TEM6"/>
<dbReference type="GO" id="GO:0005634">
    <property type="term" value="C:nucleus"/>
    <property type="evidence" value="ECO:0007669"/>
    <property type="project" value="UniProtKB-ARBA"/>
</dbReference>
<comment type="subcellular location">
    <subcellularLocation>
        <location evidence="2">Cytoplasm</location>
    </subcellularLocation>
    <subcellularLocation>
        <location evidence="1">Nucleus</location>
    </subcellularLocation>
</comment>
<dbReference type="PROSITE" id="PS50077">
    <property type="entry name" value="HEAT_REPEAT"/>
    <property type="match status" value="1"/>
</dbReference>
<feature type="region of interest" description="Disordered" evidence="9">
    <location>
        <begin position="817"/>
        <end position="842"/>
    </location>
</feature>
<evidence type="ECO:0000313" key="11">
    <source>
        <dbReference type="EMBL" id="CDP37641.1"/>
    </source>
</evidence>
<evidence type="ECO:0000256" key="1">
    <source>
        <dbReference type="ARBA" id="ARBA00004123"/>
    </source>
</evidence>
<dbReference type="PANTHER" id="PTHR10527">
    <property type="entry name" value="IMPORTIN BETA"/>
    <property type="match status" value="1"/>
</dbReference>
<dbReference type="PROSITE" id="PS50166">
    <property type="entry name" value="IMPORTIN_B_NT"/>
    <property type="match status" value="1"/>
</dbReference>
<dbReference type="Pfam" id="PF03810">
    <property type="entry name" value="IBN_N"/>
    <property type="match status" value="1"/>
</dbReference>
<evidence type="ECO:0000256" key="5">
    <source>
        <dbReference type="ARBA" id="ARBA00022737"/>
    </source>
</evidence>
<feature type="compositionally biased region" description="Acidic residues" evidence="9">
    <location>
        <begin position="831"/>
        <end position="842"/>
    </location>
</feature>
<evidence type="ECO:0000256" key="2">
    <source>
        <dbReference type="ARBA" id="ARBA00004496"/>
    </source>
</evidence>
<dbReference type="EMBL" id="HG937694">
    <property type="protein sequence ID" value="CDP37641.1"/>
    <property type="molecule type" value="Genomic_DNA"/>
</dbReference>
<feature type="repeat" description="HEAT" evidence="8">
    <location>
        <begin position="400"/>
        <end position="438"/>
    </location>
</feature>
<keyword evidence="4" id="KW-0963">Cytoplasm</keyword>
<protein>
    <submittedName>
        <fullName evidence="11">ARAD1D16082p</fullName>
    </submittedName>
</protein>
<evidence type="ECO:0000256" key="9">
    <source>
        <dbReference type="SAM" id="MobiDB-lite"/>
    </source>
</evidence>
<feature type="domain" description="Importin N-terminal" evidence="10">
    <location>
        <begin position="25"/>
        <end position="95"/>
    </location>
</feature>
<dbReference type="SMART" id="SM00913">
    <property type="entry name" value="IBN_N"/>
    <property type="match status" value="1"/>
</dbReference>
<dbReference type="InterPro" id="IPR057672">
    <property type="entry name" value="TPR_IPO4/5"/>
</dbReference>
<evidence type="ECO:0000256" key="4">
    <source>
        <dbReference type="ARBA" id="ARBA00022490"/>
    </source>
</evidence>
<dbReference type="InterPro" id="IPR016024">
    <property type="entry name" value="ARM-type_fold"/>
</dbReference>
<organism evidence="11">
    <name type="scientific">Blastobotrys adeninivorans</name>
    <name type="common">Yeast</name>
    <name type="synonym">Arxula adeninivorans</name>
    <dbReference type="NCBI Taxonomy" id="409370"/>
    <lineage>
        <taxon>Eukaryota</taxon>
        <taxon>Fungi</taxon>
        <taxon>Dikarya</taxon>
        <taxon>Ascomycota</taxon>
        <taxon>Saccharomycotina</taxon>
        <taxon>Dipodascomycetes</taxon>
        <taxon>Dipodascales</taxon>
        <taxon>Trichomonascaceae</taxon>
        <taxon>Blastobotrys</taxon>
    </lineage>
</organism>
<accession>A0A060TEM6</accession>
<sequence length="1121" mass="122330">MDPAFIQSLESTLRDITAPATVKQASSRLQSEFLPNPQSLPGLIHILQNASDANIRQLAGIEARKQVAKFWTEDNALPEDIKSQIRSSLLQSTVQESHPLPRHTSSRVISAIAQLDVDEGRWDDLLPQLFNSAENGNSVEREVAVYILYTLLEAGINVLLDSKLVPTLHLFARTINDPENPQVRVSTVLGLGSVSEIIESASVPGNASADQNPVEIFRALIPGMVEVLKQVISADDDKGISQVFEVFNGLLLCDPALISKHLGDLLQFMLTHIASERNLSDECRIPALQFIMTAIRFKKNKIQALKMGPVLTKSFLEIAAEGENEEEDEEDEETPAQMALRAIDYLSSGLPPSQVMSPLFEALPNYVNSEKPGHRRAAFLALTAAVEGSPDFVANNINVVLPTVVNGLDDRDIAVKSAALQALAELASELHEVVSDEHEVLLPLVFNIMDGASTLKIGKNACLALDAILEGIDRKVIADKYLSSLAPKLLQLLNSTNDASLKSSIVAAISSASFSAGAAYLPYFQSTIEAVEPFVRVGTANPDSLSVDELSLCGITFDALSALAGAVGKEVFRPYVEPLMGYAYKSLQSNHNRLKECGFLFVGAVARVYGAEFTPFLQTIVPEIFKCLDQDEFDGLLDNEDDTQDMIGQDDEDEDLLNKYKINGALATEKEIATEALGEIIVATKKDFEPFLETATRHLISLVDHFYDGIAKASLVALWRSVTAFYRDGTNPEQWQPGFPATYKVSLPAEKLIEMSRTASLELLSNVDERSVATTLCDSLADAIKVCGPVILGSKEDLESLCGELLLILGKNHPSQTMDEDDYEYDGKQDAEEDSGENSEYDEVLTDSAMDVIVQIAAAMGAGFEGVLTAFSPVISKYCTSSSATERASGVGAFAEIINGMRENVTPFTEDLMAVLLRGLNDKDLEVRSNSAYGIGLLCLYSNNTQFVQSNYITILQKLQRLLKKVEKKRKSFGNNGDNEDDTNDRGLANACGCVSRMALRFPELIPMGEVLPVLLSRLPLQDGFEENTPVFELIIDLFQKGNETIVAHTEQVIQIAAQVFTQQAEKEAEKSSKFGSSAQIVMPLETEDIKNKVIELLKYLESQQPGSVSSHQVLAKAMSA</sequence>
<keyword evidence="7" id="KW-0539">Nucleus</keyword>
<keyword evidence="5" id="KW-0677">Repeat</keyword>
<dbReference type="Gene3D" id="1.25.10.10">
    <property type="entry name" value="Leucine-rich Repeat Variant"/>
    <property type="match status" value="1"/>
</dbReference>
<dbReference type="GO" id="GO:0006606">
    <property type="term" value="P:protein import into nucleus"/>
    <property type="evidence" value="ECO:0007669"/>
    <property type="project" value="InterPro"/>
</dbReference>
<evidence type="ECO:0000256" key="3">
    <source>
        <dbReference type="ARBA" id="ARBA00022448"/>
    </source>
</evidence>
<dbReference type="InterPro" id="IPR001494">
    <property type="entry name" value="Importin-beta_N"/>
</dbReference>
<dbReference type="InterPro" id="IPR021133">
    <property type="entry name" value="HEAT_type_2"/>
</dbReference>
<dbReference type="InterPro" id="IPR011989">
    <property type="entry name" value="ARM-like"/>
</dbReference>
<reference evidence="11" key="1">
    <citation type="submission" date="2014-02" db="EMBL/GenBank/DDBJ databases">
        <authorList>
            <person name="Genoscope - CEA"/>
        </authorList>
    </citation>
    <scope>NUCLEOTIDE SEQUENCE</scope>
    <source>
        <strain evidence="11">LS3</strain>
    </source>
</reference>